<comment type="similarity">
    <text evidence="2">Belongs to the 2H phosphoesterase superfamily. ThpR family.</text>
</comment>
<evidence type="ECO:0000259" key="3">
    <source>
        <dbReference type="Pfam" id="PF02834"/>
    </source>
</evidence>
<feature type="active site" description="Proton donor" evidence="2">
    <location>
        <position position="37"/>
    </location>
</feature>
<dbReference type="Gene3D" id="3.90.1140.10">
    <property type="entry name" value="Cyclic phosphodiesterase"/>
    <property type="match status" value="1"/>
</dbReference>
<dbReference type="PANTHER" id="PTHR35561:SF1">
    <property type="entry name" value="RNA 2',3'-CYCLIC PHOSPHODIESTERASE"/>
    <property type="match status" value="1"/>
</dbReference>
<dbReference type="EC" id="3.1.4.58" evidence="2"/>
<dbReference type="SUPFAM" id="SSF55144">
    <property type="entry name" value="LigT-like"/>
    <property type="match status" value="1"/>
</dbReference>
<name>A0A5A7NAE2_9PROT</name>
<feature type="short sequence motif" description="HXTX 2" evidence="2">
    <location>
        <begin position="121"/>
        <end position="124"/>
    </location>
</feature>
<dbReference type="Pfam" id="PF02834">
    <property type="entry name" value="LigT_PEase"/>
    <property type="match status" value="2"/>
</dbReference>
<dbReference type="RefSeq" id="WP_150007128.1">
    <property type="nucleotide sequence ID" value="NZ_BKCN01000010.1"/>
</dbReference>
<evidence type="ECO:0000256" key="1">
    <source>
        <dbReference type="ARBA" id="ARBA00022801"/>
    </source>
</evidence>
<dbReference type="EMBL" id="BKCN01000010">
    <property type="protein sequence ID" value="GER04430.1"/>
    <property type="molecule type" value="Genomic_DNA"/>
</dbReference>
<dbReference type="Proteomes" id="UP000324996">
    <property type="component" value="Unassembled WGS sequence"/>
</dbReference>
<comment type="caution">
    <text evidence="4">The sequence shown here is derived from an EMBL/GenBank/DDBJ whole genome shotgun (WGS) entry which is preliminary data.</text>
</comment>
<feature type="domain" description="Phosphoesterase HXTX" evidence="3">
    <location>
        <begin position="8"/>
        <end position="86"/>
    </location>
</feature>
<feature type="domain" description="Phosphoesterase HXTX" evidence="3">
    <location>
        <begin position="89"/>
        <end position="163"/>
    </location>
</feature>
<evidence type="ECO:0000313" key="4">
    <source>
        <dbReference type="EMBL" id="GER04430.1"/>
    </source>
</evidence>
<sequence length="183" mass="20154">MIRLFAGIAIPQPIKQSLTLLRGPIDGAHWVADENLHITLRFIGTLDPPLAEDVAISLGTVRFESFSLTPCGVGLFGTPEKPRLLYVGIEKDEALQKLHQTIDRRLVDLGLSPENRTYTPHITLARMKGRSRRVANYLNDHSLFKAPAFAVSRITLFQSHPGPHYQPVADFPAIDATPDPGSG</sequence>
<dbReference type="GO" id="GO:0008664">
    <property type="term" value="F:RNA 2',3'-cyclic 3'-phosphodiesterase activity"/>
    <property type="evidence" value="ECO:0007669"/>
    <property type="project" value="UniProtKB-EC"/>
</dbReference>
<accession>A0A5A7NAE2</accession>
<organism evidence="4 5">
    <name type="scientific">Iodidimonas nitroreducens</name>
    <dbReference type="NCBI Taxonomy" id="1236968"/>
    <lineage>
        <taxon>Bacteria</taxon>
        <taxon>Pseudomonadati</taxon>
        <taxon>Pseudomonadota</taxon>
        <taxon>Alphaproteobacteria</taxon>
        <taxon>Iodidimonadales</taxon>
        <taxon>Iodidimonadaceae</taxon>
        <taxon>Iodidimonas</taxon>
    </lineage>
</organism>
<protein>
    <recommendedName>
        <fullName evidence="2">RNA 2',3'-cyclic phosphodiesterase</fullName>
        <shortName evidence="2">RNA 2',3'-CPDase</shortName>
        <ecNumber evidence="2">3.1.4.58</ecNumber>
    </recommendedName>
</protein>
<keyword evidence="1 2" id="KW-0378">Hydrolase</keyword>
<feature type="short sequence motif" description="HXTX 1" evidence="2">
    <location>
        <begin position="37"/>
        <end position="40"/>
    </location>
</feature>
<keyword evidence="5" id="KW-1185">Reference proteome</keyword>
<comment type="catalytic activity">
    <reaction evidence="2">
        <text>a 3'-end 2',3'-cyclophospho-ribonucleotide-RNA + H2O = a 3'-end 2'-phospho-ribonucleotide-RNA + H(+)</text>
        <dbReference type="Rhea" id="RHEA:11828"/>
        <dbReference type="Rhea" id="RHEA-COMP:10464"/>
        <dbReference type="Rhea" id="RHEA-COMP:17353"/>
        <dbReference type="ChEBI" id="CHEBI:15377"/>
        <dbReference type="ChEBI" id="CHEBI:15378"/>
        <dbReference type="ChEBI" id="CHEBI:83064"/>
        <dbReference type="ChEBI" id="CHEBI:173113"/>
        <dbReference type="EC" id="3.1.4.58"/>
    </reaction>
</comment>
<dbReference type="PANTHER" id="PTHR35561">
    <property type="entry name" value="RNA 2',3'-CYCLIC PHOSPHODIESTERASE"/>
    <property type="match status" value="1"/>
</dbReference>
<dbReference type="AlphaFoldDB" id="A0A5A7NAE2"/>
<comment type="function">
    <text evidence="2">Hydrolyzes RNA 2',3'-cyclic phosphodiester to an RNA 2'-phosphomonoester.</text>
</comment>
<dbReference type="HAMAP" id="MF_01940">
    <property type="entry name" value="RNA_CPDase"/>
    <property type="match status" value="1"/>
</dbReference>
<gene>
    <name evidence="4" type="ORF">JCM17846_21120</name>
</gene>
<reference evidence="4 5" key="1">
    <citation type="submission" date="2019-09" db="EMBL/GenBank/DDBJ databases">
        <title>NBRP : Genome information of microbial organism related human and environment.</title>
        <authorList>
            <person name="Hattori M."/>
            <person name="Oshima K."/>
            <person name="Inaba H."/>
            <person name="Suda W."/>
            <person name="Sakamoto M."/>
            <person name="Iino T."/>
            <person name="Kitahara M."/>
            <person name="Oshida Y."/>
            <person name="Iida T."/>
            <person name="Kudo T."/>
            <person name="Itoh T."/>
            <person name="Ohkuma M."/>
        </authorList>
    </citation>
    <scope>NUCLEOTIDE SEQUENCE [LARGE SCALE GENOMIC DNA]</scope>
    <source>
        <strain evidence="4 5">Q-1</strain>
    </source>
</reference>
<dbReference type="GO" id="GO:0004113">
    <property type="term" value="F:2',3'-cyclic-nucleotide 3'-phosphodiesterase activity"/>
    <property type="evidence" value="ECO:0007669"/>
    <property type="project" value="InterPro"/>
</dbReference>
<dbReference type="InterPro" id="IPR014051">
    <property type="entry name" value="Phosphoesterase_HXTX"/>
</dbReference>
<evidence type="ECO:0000256" key="2">
    <source>
        <dbReference type="HAMAP-Rule" id="MF_01940"/>
    </source>
</evidence>
<dbReference type="NCBIfam" id="TIGR02258">
    <property type="entry name" value="2_5_ligase"/>
    <property type="match status" value="1"/>
</dbReference>
<dbReference type="InterPro" id="IPR009097">
    <property type="entry name" value="Cyclic_Pdiesterase"/>
</dbReference>
<dbReference type="InterPro" id="IPR004175">
    <property type="entry name" value="RNA_CPDase"/>
</dbReference>
<proteinExistence type="inferred from homology"/>
<evidence type="ECO:0000313" key="5">
    <source>
        <dbReference type="Proteomes" id="UP000324996"/>
    </source>
</evidence>
<feature type="active site" description="Proton acceptor" evidence="2">
    <location>
        <position position="121"/>
    </location>
</feature>